<dbReference type="EMBL" id="RKHK01000001">
    <property type="protein sequence ID" value="ROR72861.1"/>
    <property type="molecule type" value="Genomic_DNA"/>
</dbReference>
<dbReference type="PANTHER" id="PTHR48100">
    <property type="entry name" value="BROAD-SPECIFICITY PHOSPHATASE YOR283W-RELATED"/>
    <property type="match status" value="1"/>
</dbReference>
<dbReference type="GO" id="GO:0016791">
    <property type="term" value="F:phosphatase activity"/>
    <property type="evidence" value="ECO:0007669"/>
    <property type="project" value="TreeGrafter"/>
</dbReference>
<accession>A0A3N2BC76</accession>
<protein>
    <submittedName>
        <fullName evidence="1">Putative phosphoglycerate mutase</fullName>
    </submittedName>
</protein>
<dbReference type="Gene3D" id="3.40.50.1240">
    <property type="entry name" value="Phosphoglycerate mutase-like"/>
    <property type="match status" value="1"/>
</dbReference>
<dbReference type="InterPro" id="IPR013078">
    <property type="entry name" value="His_Pase_superF_clade-1"/>
</dbReference>
<reference evidence="1 2" key="1">
    <citation type="submission" date="2018-11" db="EMBL/GenBank/DDBJ databases">
        <title>Sequencing the genomes of 1000 actinobacteria strains.</title>
        <authorList>
            <person name="Klenk H.-P."/>
        </authorList>
    </citation>
    <scope>NUCLEOTIDE SEQUENCE [LARGE SCALE GENOMIC DNA]</scope>
    <source>
        <strain evidence="1 2">DSM 11294</strain>
    </source>
</reference>
<dbReference type="Pfam" id="PF00300">
    <property type="entry name" value="His_Phos_1"/>
    <property type="match status" value="1"/>
</dbReference>
<dbReference type="OrthoDB" id="9781415at2"/>
<dbReference type="AlphaFoldDB" id="A0A3N2BC76"/>
<dbReference type="GO" id="GO:0005737">
    <property type="term" value="C:cytoplasm"/>
    <property type="evidence" value="ECO:0007669"/>
    <property type="project" value="TreeGrafter"/>
</dbReference>
<dbReference type="InterPro" id="IPR050275">
    <property type="entry name" value="PGM_Phosphatase"/>
</dbReference>
<dbReference type="SUPFAM" id="SSF53254">
    <property type="entry name" value="Phosphoglycerate mutase-like"/>
    <property type="match status" value="1"/>
</dbReference>
<sequence>MKTVYVVTHPEATHHVDGLVGGQFDSDLTERGRHQAGAIAEALAARLPADATVTVSSSDLLRTRRTAEAVAERWGTDVVLDPRLREKSYGEAGGRPQAWLDDRFIPPPAEGERMRHHEGVAGAETKWDLAVRVYAAAEAVFASPAEHHVVVTHGMAATYLLAAWIEMPLEAAGRVSFRLTSGGITTLHRDDYFHNHSIRELNNVEHLHR</sequence>
<keyword evidence="2" id="KW-1185">Reference proteome</keyword>
<evidence type="ECO:0000313" key="1">
    <source>
        <dbReference type="EMBL" id="ROR72861.1"/>
    </source>
</evidence>
<dbReference type="PANTHER" id="PTHR48100:SF1">
    <property type="entry name" value="HISTIDINE PHOSPHATASE FAMILY PROTEIN-RELATED"/>
    <property type="match status" value="1"/>
</dbReference>
<evidence type="ECO:0000313" key="2">
    <source>
        <dbReference type="Proteomes" id="UP000280668"/>
    </source>
</evidence>
<dbReference type="CDD" id="cd07067">
    <property type="entry name" value="HP_PGM_like"/>
    <property type="match status" value="1"/>
</dbReference>
<organism evidence="1 2">
    <name type="scientific">Bogoriella caseilytica</name>
    <dbReference type="NCBI Taxonomy" id="56055"/>
    <lineage>
        <taxon>Bacteria</taxon>
        <taxon>Bacillati</taxon>
        <taxon>Actinomycetota</taxon>
        <taxon>Actinomycetes</taxon>
        <taxon>Micrococcales</taxon>
        <taxon>Bogoriellaceae</taxon>
        <taxon>Bogoriella</taxon>
    </lineage>
</organism>
<proteinExistence type="predicted"/>
<comment type="caution">
    <text evidence="1">The sequence shown here is derived from an EMBL/GenBank/DDBJ whole genome shotgun (WGS) entry which is preliminary data.</text>
</comment>
<dbReference type="SMART" id="SM00855">
    <property type="entry name" value="PGAM"/>
    <property type="match status" value="1"/>
</dbReference>
<dbReference type="InterPro" id="IPR029033">
    <property type="entry name" value="His_PPase_superfam"/>
</dbReference>
<gene>
    <name evidence="1" type="ORF">EDD31_1222</name>
</gene>
<dbReference type="Proteomes" id="UP000280668">
    <property type="component" value="Unassembled WGS sequence"/>
</dbReference>
<name>A0A3N2BC76_9MICO</name>